<dbReference type="EMBL" id="LR134441">
    <property type="protein sequence ID" value="VEH98509.1"/>
    <property type="molecule type" value="Genomic_DNA"/>
</dbReference>
<sequence>MSDTNPLLQLTQYFKGEADCPKSCAQPNFWSYEKMWVENAAERAEDIPRLLEYKRDVLPYYDEEDGIPLSLKALLYNRYTHWCGGYALEDEVRGFKEFLHENYLRRK</sequence>
<evidence type="ECO:0000313" key="2">
    <source>
        <dbReference type="Proteomes" id="UP000270036"/>
    </source>
</evidence>
<accession>A0A448NQ15</accession>
<dbReference type="Proteomes" id="UP000270036">
    <property type="component" value="Chromosome"/>
</dbReference>
<dbReference type="OrthoDB" id="9798107at2"/>
<dbReference type="AlphaFoldDB" id="A0A448NQ15"/>
<name>A0A448NQ15_9FLAO</name>
<dbReference type="KEGG" id="cant:NCTC13489_01001"/>
<evidence type="ECO:0000313" key="1">
    <source>
        <dbReference type="EMBL" id="VEH98509.1"/>
    </source>
</evidence>
<dbReference type="RefSeq" id="WP_051803814.1">
    <property type="nucleotide sequence ID" value="NZ_FOIX01000003.1"/>
</dbReference>
<reference evidence="1 2" key="1">
    <citation type="submission" date="2018-12" db="EMBL/GenBank/DDBJ databases">
        <authorList>
            <consortium name="Pathogen Informatics"/>
        </authorList>
    </citation>
    <scope>NUCLEOTIDE SEQUENCE [LARGE SCALE GENOMIC DNA]</scope>
    <source>
        <strain evidence="1 2">NCTC13489</strain>
    </source>
</reference>
<gene>
    <name evidence="1" type="ORF">NCTC13489_01001</name>
</gene>
<organism evidence="1 2">
    <name type="scientific">Kaistella antarctica</name>
    <dbReference type="NCBI Taxonomy" id="266748"/>
    <lineage>
        <taxon>Bacteria</taxon>
        <taxon>Pseudomonadati</taxon>
        <taxon>Bacteroidota</taxon>
        <taxon>Flavobacteriia</taxon>
        <taxon>Flavobacteriales</taxon>
        <taxon>Weeksellaceae</taxon>
        <taxon>Chryseobacterium group</taxon>
        <taxon>Kaistella</taxon>
    </lineage>
</organism>
<proteinExistence type="predicted"/>
<protein>
    <submittedName>
        <fullName evidence="1">Uncharacterized protein</fullName>
    </submittedName>
</protein>